<keyword evidence="1" id="KW-0805">Transcription regulation</keyword>
<dbReference type="Pfam" id="PF07702">
    <property type="entry name" value="UTRA"/>
    <property type="match status" value="1"/>
</dbReference>
<dbReference type="CDD" id="cd07377">
    <property type="entry name" value="WHTH_GntR"/>
    <property type="match status" value="1"/>
</dbReference>
<dbReference type="InterPro" id="IPR012702">
    <property type="entry name" value="CP_lyase_PhnF"/>
</dbReference>
<evidence type="ECO:0000259" key="5">
    <source>
        <dbReference type="PROSITE" id="PS50949"/>
    </source>
</evidence>
<dbReference type="Gene3D" id="3.40.1410.10">
    <property type="entry name" value="Chorismate lyase-like"/>
    <property type="match status" value="1"/>
</dbReference>
<gene>
    <name evidence="6" type="primary">phnF</name>
    <name evidence="6" type="ORF">FY550_15155</name>
</gene>
<dbReference type="GO" id="GO:0003677">
    <property type="term" value="F:DNA binding"/>
    <property type="evidence" value="ECO:0007669"/>
    <property type="project" value="UniProtKB-KW"/>
</dbReference>
<dbReference type="InterPro" id="IPR000524">
    <property type="entry name" value="Tscrpt_reg_HTH_GntR"/>
</dbReference>
<evidence type="ECO:0000256" key="4">
    <source>
        <dbReference type="SAM" id="MobiDB-lite"/>
    </source>
</evidence>
<protein>
    <submittedName>
        <fullName evidence="6">Phosphonate metabolism transcriptional regulator PhnF</fullName>
    </submittedName>
</protein>
<feature type="domain" description="HTH gntR-type" evidence="5">
    <location>
        <begin position="19"/>
        <end position="86"/>
    </location>
</feature>
<dbReference type="EMBL" id="CP043420">
    <property type="protein sequence ID" value="QEL12342.1"/>
    <property type="molecule type" value="Genomic_DNA"/>
</dbReference>
<dbReference type="PANTHER" id="PTHR44846:SF16">
    <property type="entry name" value="TRANSCRIPTIONAL REGULATOR PHNF-RELATED"/>
    <property type="match status" value="1"/>
</dbReference>
<evidence type="ECO:0000256" key="2">
    <source>
        <dbReference type="ARBA" id="ARBA00023125"/>
    </source>
</evidence>
<dbReference type="PRINTS" id="PR00035">
    <property type="entry name" value="HTHGNTR"/>
</dbReference>
<proteinExistence type="predicted"/>
<sequence>MSRQLHDSSSHTATAGATQPRYRRLARTLAGEIRRDYRPGDLLPPEKALAERFGVNRHTVRRALDELVSAGLITRHQGIGSRVVNHRLDYSLSAHSKVTRNLAELGLGMKTDCLWQGLATPPAAIAHRFGRLPGGPLLCVDTLRITGELPLLRLRHWFDDTRLPNWTHRYQGGSTRALLAQHYGLTLTRRHVSIEAVSAERDDYRLLECARGTPLLVVTSDNVDDAGALVEVSIGRARADRLAYHIDFNHEMSFPDSEELS</sequence>
<dbReference type="Gene3D" id="1.10.10.10">
    <property type="entry name" value="Winged helix-like DNA-binding domain superfamily/Winged helix DNA-binding domain"/>
    <property type="match status" value="1"/>
</dbReference>
<organism evidence="6 7">
    <name type="scientific">Kushneria phosphatilytica</name>
    <dbReference type="NCBI Taxonomy" id="657387"/>
    <lineage>
        <taxon>Bacteria</taxon>
        <taxon>Pseudomonadati</taxon>
        <taxon>Pseudomonadota</taxon>
        <taxon>Gammaproteobacteria</taxon>
        <taxon>Oceanospirillales</taxon>
        <taxon>Halomonadaceae</taxon>
        <taxon>Kushneria</taxon>
    </lineage>
</organism>
<reference evidence="6 7" key="1">
    <citation type="submission" date="2019-08" db="EMBL/GenBank/DDBJ databases">
        <title>Complete genome sequence of Kushneria sp. YCWA18, a halophilic phosphate-solubilizing bacterium isolated from Daqiao saltern in China.</title>
        <authorList>
            <person name="Du G.-X."/>
            <person name="Qu L.-Y."/>
        </authorList>
    </citation>
    <scope>NUCLEOTIDE SEQUENCE [LARGE SCALE GENOMIC DNA]</scope>
    <source>
        <strain evidence="6 7">YCWA18</strain>
    </source>
</reference>
<dbReference type="SUPFAM" id="SSF64288">
    <property type="entry name" value="Chorismate lyase-like"/>
    <property type="match status" value="1"/>
</dbReference>
<dbReference type="InterPro" id="IPR028978">
    <property type="entry name" value="Chorismate_lyase_/UTRA_dom_sf"/>
</dbReference>
<dbReference type="SUPFAM" id="SSF46785">
    <property type="entry name" value="Winged helix' DNA-binding domain"/>
    <property type="match status" value="1"/>
</dbReference>
<dbReference type="AlphaFoldDB" id="A0A5C1A0E7"/>
<evidence type="ECO:0000256" key="3">
    <source>
        <dbReference type="ARBA" id="ARBA00023163"/>
    </source>
</evidence>
<dbReference type="KEGG" id="kuy:FY550_15155"/>
<dbReference type="RefSeq" id="WP_149054640.1">
    <property type="nucleotide sequence ID" value="NZ_CP043420.1"/>
</dbReference>
<feature type="region of interest" description="Disordered" evidence="4">
    <location>
        <begin position="1"/>
        <end position="21"/>
    </location>
</feature>
<dbReference type="PROSITE" id="PS50949">
    <property type="entry name" value="HTH_GNTR"/>
    <property type="match status" value="1"/>
</dbReference>
<dbReference type="SMART" id="SM00345">
    <property type="entry name" value="HTH_GNTR"/>
    <property type="match status" value="1"/>
</dbReference>
<dbReference type="SMART" id="SM00866">
    <property type="entry name" value="UTRA"/>
    <property type="match status" value="1"/>
</dbReference>
<name>A0A5C1A0E7_9GAMM</name>
<dbReference type="InterPro" id="IPR011663">
    <property type="entry name" value="UTRA"/>
</dbReference>
<evidence type="ECO:0000313" key="7">
    <source>
        <dbReference type="Proteomes" id="UP000322553"/>
    </source>
</evidence>
<dbReference type="GO" id="GO:0003700">
    <property type="term" value="F:DNA-binding transcription factor activity"/>
    <property type="evidence" value="ECO:0007669"/>
    <property type="project" value="InterPro"/>
</dbReference>
<dbReference type="InterPro" id="IPR036390">
    <property type="entry name" value="WH_DNA-bd_sf"/>
</dbReference>
<keyword evidence="2" id="KW-0238">DNA-binding</keyword>
<dbReference type="Proteomes" id="UP000322553">
    <property type="component" value="Chromosome"/>
</dbReference>
<dbReference type="NCBIfam" id="TIGR02325">
    <property type="entry name" value="C_P_lyase_phnF"/>
    <property type="match status" value="1"/>
</dbReference>
<dbReference type="Pfam" id="PF00392">
    <property type="entry name" value="GntR"/>
    <property type="match status" value="1"/>
</dbReference>
<dbReference type="InterPro" id="IPR050679">
    <property type="entry name" value="Bact_HTH_transcr_reg"/>
</dbReference>
<dbReference type="InterPro" id="IPR036388">
    <property type="entry name" value="WH-like_DNA-bd_sf"/>
</dbReference>
<evidence type="ECO:0000256" key="1">
    <source>
        <dbReference type="ARBA" id="ARBA00023015"/>
    </source>
</evidence>
<accession>A0A5C1A0E7</accession>
<evidence type="ECO:0000313" key="6">
    <source>
        <dbReference type="EMBL" id="QEL12342.1"/>
    </source>
</evidence>
<dbReference type="PANTHER" id="PTHR44846">
    <property type="entry name" value="MANNOSYL-D-GLYCERATE TRANSPORT/METABOLISM SYSTEM REPRESSOR MNGR-RELATED"/>
    <property type="match status" value="1"/>
</dbReference>
<keyword evidence="7" id="KW-1185">Reference proteome</keyword>
<keyword evidence="3" id="KW-0804">Transcription</keyword>